<feature type="compositionally biased region" description="Basic and acidic residues" evidence="1">
    <location>
        <begin position="41"/>
        <end position="62"/>
    </location>
</feature>
<reference evidence="2 3" key="1">
    <citation type="submission" date="2015-07" db="EMBL/GenBank/DDBJ databases">
        <title>Emmonsia species relationships and genome sequence.</title>
        <authorList>
            <person name="Cuomo C.A."/>
            <person name="Schwartz I.S."/>
            <person name="Kenyon C."/>
            <person name="de Hoog G.S."/>
            <person name="Govender N.P."/>
            <person name="Botha A."/>
            <person name="Moreno L."/>
            <person name="de Vries M."/>
            <person name="Munoz J.F."/>
            <person name="Stielow J.B."/>
        </authorList>
    </citation>
    <scope>NUCLEOTIDE SEQUENCE [LARGE SCALE GENOMIC DNA]</scope>
    <source>
        <strain evidence="2 3">CBS 136260</strain>
    </source>
</reference>
<sequence length="129" mass="14276">MADQHPKPSSHMKGQGTMSIPTANLRQLSSSAKAAQQARQKNRERLEALKKTATKTDEENKNQYEPLAIIADRRSDSSYEATVEEAVLVRPADIAQLSSSAKAAKIHWQENRKRQEALGKSDPAKTQGH</sequence>
<dbReference type="Proteomes" id="UP000091918">
    <property type="component" value="Unassembled WGS sequence"/>
</dbReference>
<accession>A0A1B7NXD0</accession>
<dbReference type="OrthoDB" id="4507903at2759"/>
<feature type="region of interest" description="Disordered" evidence="1">
    <location>
        <begin position="98"/>
        <end position="129"/>
    </location>
</feature>
<keyword evidence="3" id="KW-1185">Reference proteome</keyword>
<evidence type="ECO:0000313" key="3">
    <source>
        <dbReference type="Proteomes" id="UP000091918"/>
    </source>
</evidence>
<gene>
    <name evidence="2" type="ORF">ACJ72_04227</name>
</gene>
<evidence type="ECO:0000256" key="1">
    <source>
        <dbReference type="SAM" id="MobiDB-lite"/>
    </source>
</evidence>
<feature type="compositionally biased region" description="Basic and acidic residues" evidence="1">
    <location>
        <begin position="107"/>
        <end position="123"/>
    </location>
</feature>
<dbReference type="EMBL" id="LGUA01000476">
    <property type="protein sequence ID" value="OAX81434.1"/>
    <property type="molecule type" value="Genomic_DNA"/>
</dbReference>
<organism evidence="2 3">
    <name type="scientific">Emergomyces africanus</name>
    <dbReference type="NCBI Taxonomy" id="1955775"/>
    <lineage>
        <taxon>Eukaryota</taxon>
        <taxon>Fungi</taxon>
        <taxon>Dikarya</taxon>
        <taxon>Ascomycota</taxon>
        <taxon>Pezizomycotina</taxon>
        <taxon>Eurotiomycetes</taxon>
        <taxon>Eurotiomycetidae</taxon>
        <taxon>Onygenales</taxon>
        <taxon>Ajellomycetaceae</taxon>
        <taxon>Emergomyces</taxon>
    </lineage>
</organism>
<name>A0A1B7NXD0_9EURO</name>
<proteinExistence type="predicted"/>
<protein>
    <submittedName>
        <fullName evidence="2">Uncharacterized protein</fullName>
    </submittedName>
</protein>
<feature type="region of interest" description="Disordered" evidence="1">
    <location>
        <begin position="1"/>
        <end position="62"/>
    </location>
</feature>
<comment type="caution">
    <text evidence="2">The sequence shown here is derived from an EMBL/GenBank/DDBJ whole genome shotgun (WGS) entry which is preliminary data.</text>
</comment>
<feature type="compositionally biased region" description="Low complexity" evidence="1">
    <location>
        <begin position="25"/>
        <end position="39"/>
    </location>
</feature>
<dbReference type="AlphaFoldDB" id="A0A1B7NXD0"/>
<evidence type="ECO:0000313" key="2">
    <source>
        <dbReference type="EMBL" id="OAX81434.1"/>
    </source>
</evidence>